<sequence length="466" mass="52852">MDPTTDIHQKALSINLDKGQYGTIAEIGAGQETARWFFRVGGAAGTIAKAISAYDMQFSDSIYGESPRYVSRDRLSSMLDLEYQLIIERLGNKRGDESTFFSFANTVASRSFSRDVDGQGWIGVKFQSSPCSEPSQIDLHVHLQGKKSIQDQETLGILGVNLIYAALYFHQDPQYLLKSLMDDLSFELLEIDMIDFSGPAFESVDNRLMALRLVELGMTPGAMFNSEGEIVLPADVLYKKAVLIERSRFNPPTLLNMDMLDCAQEIFLDDHDLSDDELMVISEMTVHNLKDGSDIDVEDFLQRADILCALGKNVLISNMGEYYKLADYLFRCTTRPMAIALGIPTLKDIFNEHYYENLPGGILEAFGRLFKYELRLYVSPCCKNNDINDLTTTDNFEPEENLKHLYHYLVDNKFISPLNTVNRDFLCIHSHEVLEEIKNGHNNWETKVPEKVKALIKDKKLLNVNL</sequence>
<evidence type="ECO:0000313" key="2">
    <source>
        <dbReference type="Proteomes" id="UP000254266"/>
    </source>
</evidence>
<keyword evidence="1" id="KW-0808">Transferase</keyword>
<evidence type="ECO:0000313" key="1">
    <source>
        <dbReference type="EMBL" id="RDH84020.1"/>
    </source>
</evidence>
<reference evidence="1 2" key="1">
    <citation type="journal article" date="2018" name="ISME J.">
        <title>Endosymbiont genomes yield clues of tubeworm success.</title>
        <authorList>
            <person name="Li Y."/>
            <person name="Liles M.R."/>
            <person name="Halanych K.M."/>
        </authorList>
    </citation>
    <scope>NUCLEOTIDE SEQUENCE [LARGE SCALE GENOMIC DNA]</scope>
    <source>
        <strain evidence="1">A1464</strain>
    </source>
</reference>
<gene>
    <name evidence="1" type="ORF">DIZ80_07755</name>
</gene>
<dbReference type="GO" id="GO:0016779">
    <property type="term" value="F:nucleotidyltransferase activity"/>
    <property type="evidence" value="ECO:0007669"/>
    <property type="project" value="UniProtKB-KW"/>
</dbReference>
<proteinExistence type="predicted"/>
<dbReference type="AlphaFoldDB" id="A0A370DHL2"/>
<name>A0A370DHL2_9GAMM</name>
<dbReference type="Proteomes" id="UP000254266">
    <property type="component" value="Unassembled WGS sequence"/>
</dbReference>
<keyword evidence="1" id="KW-0548">Nucleotidyltransferase</keyword>
<dbReference type="EMBL" id="QFXC01000008">
    <property type="protein sequence ID" value="RDH84020.1"/>
    <property type="molecule type" value="Genomic_DNA"/>
</dbReference>
<comment type="caution">
    <text evidence="1">The sequence shown here is derived from an EMBL/GenBank/DDBJ whole genome shotgun (WGS) entry which is preliminary data.</text>
</comment>
<keyword evidence="2" id="KW-1185">Reference proteome</keyword>
<organism evidence="1 2">
    <name type="scientific">endosymbiont of Galathealinum brachiosum</name>
    <dbReference type="NCBI Taxonomy" id="2200906"/>
    <lineage>
        <taxon>Bacteria</taxon>
        <taxon>Pseudomonadati</taxon>
        <taxon>Pseudomonadota</taxon>
        <taxon>Gammaproteobacteria</taxon>
        <taxon>sulfur-oxidizing symbionts</taxon>
    </lineage>
</organism>
<protein>
    <submittedName>
        <fullName evidence="1">Nicotinate-nucleotide adenylyltransferase</fullName>
    </submittedName>
</protein>
<dbReference type="SUPFAM" id="SSF52374">
    <property type="entry name" value="Nucleotidylyl transferase"/>
    <property type="match status" value="1"/>
</dbReference>
<accession>A0A370DHL2</accession>